<dbReference type="WBParaSite" id="nRc.2.0.1.t47621-RA">
    <property type="protein sequence ID" value="nRc.2.0.1.t47621-RA"/>
    <property type="gene ID" value="nRc.2.0.1.g47621"/>
</dbReference>
<proteinExistence type="predicted"/>
<dbReference type="AlphaFoldDB" id="A0A915LCS8"/>
<organism evidence="1 2">
    <name type="scientific">Romanomermis culicivorax</name>
    <name type="common">Nematode worm</name>
    <dbReference type="NCBI Taxonomy" id="13658"/>
    <lineage>
        <taxon>Eukaryota</taxon>
        <taxon>Metazoa</taxon>
        <taxon>Ecdysozoa</taxon>
        <taxon>Nematoda</taxon>
        <taxon>Enoplea</taxon>
        <taxon>Dorylaimia</taxon>
        <taxon>Mermithida</taxon>
        <taxon>Mermithoidea</taxon>
        <taxon>Mermithidae</taxon>
        <taxon>Romanomermis</taxon>
    </lineage>
</organism>
<accession>A0A915LCS8</accession>
<dbReference type="Proteomes" id="UP000887565">
    <property type="component" value="Unplaced"/>
</dbReference>
<evidence type="ECO:0000313" key="2">
    <source>
        <dbReference type="WBParaSite" id="nRc.2.0.1.t47621-RA"/>
    </source>
</evidence>
<name>A0A915LCS8_ROMCU</name>
<keyword evidence="1" id="KW-1185">Reference proteome</keyword>
<reference evidence="2" key="1">
    <citation type="submission" date="2022-11" db="UniProtKB">
        <authorList>
            <consortium name="WormBaseParasite"/>
        </authorList>
    </citation>
    <scope>IDENTIFICATION</scope>
</reference>
<sequence>MKKYPANLYIYCQACILPDKYVILSTIFPNPSLQSFFRSSEMKPKGEKTSSFFDFSISKVIIAGTDDRLIPQSSIGQRVLQSA</sequence>
<evidence type="ECO:0000313" key="1">
    <source>
        <dbReference type="Proteomes" id="UP000887565"/>
    </source>
</evidence>
<protein>
    <submittedName>
        <fullName evidence="2">Uncharacterized protein</fullName>
    </submittedName>
</protein>